<evidence type="ECO:0000256" key="2">
    <source>
        <dbReference type="ARBA" id="ARBA00005330"/>
    </source>
</evidence>
<feature type="region of interest" description="Disordered" evidence="6">
    <location>
        <begin position="482"/>
        <end position="513"/>
    </location>
</feature>
<feature type="compositionally biased region" description="Pro residues" evidence="6">
    <location>
        <begin position="209"/>
        <end position="223"/>
    </location>
</feature>
<dbReference type="STRING" id="98765.A0A2R6NM17"/>
<evidence type="ECO:0000313" key="8">
    <source>
        <dbReference type="Proteomes" id="UP000186601"/>
    </source>
</evidence>
<dbReference type="OrthoDB" id="1232at2759"/>
<evidence type="ECO:0000256" key="6">
    <source>
        <dbReference type="SAM" id="MobiDB-lite"/>
    </source>
</evidence>
<dbReference type="InterPro" id="IPR019340">
    <property type="entry name" value="Histone_AcTrfase_su3"/>
</dbReference>
<comment type="subcellular location">
    <subcellularLocation>
        <location evidence="1">Nucleus</location>
    </subcellularLocation>
</comment>
<dbReference type="PANTHER" id="PTHR13556">
    <property type="entry name" value="TRANSCRIPTIONAL ADAPTER 3-RELATED"/>
    <property type="match status" value="1"/>
</dbReference>
<dbReference type="GO" id="GO:0003713">
    <property type="term" value="F:transcription coactivator activity"/>
    <property type="evidence" value="ECO:0007669"/>
    <property type="project" value="TreeGrafter"/>
</dbReference>
<name>A0A2R6NM17_9APHY</name>
<organism evidence="7 8">
    <name type="scientific">Hermanssonia centrifuga</name>
    <dbReference type="NCBI Taxonomy" id="98765"/>
    <lineage>
        <taxon>Eukaryota</taxon>
        <taxon>Fungi</taxon>
        <taxon>Dikarya</taxon>
        <taxon>Basidiomycota</taxon>
        <taxon>Agaricomycotina</taxon>
        <taxon>Agaricomycetes</taxon>
        <taxon>Polyporales</taxon>
        <taxon>Meruliaceae</taxon>
        <taxon>Hermanssonia</taxon>
    </lineage>
</organism>
<comment type="caution">
    <text evidence="7">The sequence shown here is derived from an EMBL/GenBank/DDBJ whole genome shotgun (WGS) entry which is preliminary data.</text>
</comment>
<evidence type="ECO:0000313" key="7">
    <source>
        <dbReference type="EMBL" id="PSR73318.1"/>
    </source>
</evidence>
<dbReference type="GO" id="GO:0000124">
    <property type="term" value="C:SAGA complex"/>
    <property type="evidence" value="ECO:0007669"/>
    <property type="project" value="TreeGrafter"/>
</dbReference>
<accession>A0A2R6NM17</accession>
<proteinExistence type="inferred from homology"/>
<dbReference type="EMBL" id="MLYV02001085">
    <property type="protein sequence ID" value="PSR73318.1"/>
    <property type="molecule type" value="Genomic_DNA"/>
</dbReference>
<keyword evidence="8" id="KW-1185">Reference proteome</keyword>
<gene>
    <name evidence="7" type="ORF">PHLCEN_2v10846</name>
</gene>
<dbReference type="Pfam" id="PF10198">
    <property type="entry name" value="Ada3"/>
    <property type="match status" value="1"/>
</dbReference>
<evidence type="ECO:0000256" key="3">
    <source>
        <dbReference type="ARBA" id="ARBA00023015"/>
    </source>
</evidence>
<keyword evidence="3" id="KW-0805">Transcription regulation</keyword>
<feature type="region of interest" description="Disordered" evidence="6">
    <location>
        <begin position="65"/>
        <end position="230"/>
    </location>
</feature>
<keyword evidence="4" id="KW-0804">Transcription</keyword>
<dbReference type="GO" id="GO:0006357">
    <property type="term" value="P:regulation of transcription by RNA polymerase II"/>
    <property type="evidence" value="ECO:0007669"/>
    <property type="project" value="TreeGrafter"/>
</dbReference>
<comment type="similarity">
    <text evidence="2">Belongs to the NGG1 family.</text>
</comment>
<protein>
    <submittedName>
        <fullName evidence="7">Uncharacterized protein</fullName>
    </submittedName>
</protein>
<sequence length="632" mass="69655">MSSGITLYTPPATIRSTLLKNPTDIIPSTEELEALQAELKQLRQRTLERAKKAGDDLKTIEESMRRLKEREKGKGKAVDKIKKERAFTPLANGDGGRLSAQPQHPPKSRLPSMPVGSIQSGTPTPSYDSRRAMEEAKKKKKNKRKREETSDVEPEPQKARKTTPIPQHTHPHPHVPAKASKIPSVTSHSHTKASVGPDFTLPVTTPLLPTRPPKQTPPTPGPSKPTEVMDDFSKSKVPNQVLVTTFYSSIEPYLRPIGEEDVGFLEYTHDEVDPFVMPKLGRHYSEVWEEEDIALYGVPLPGTAAVRSGVSLPGSSSTAPLPRWEPSTLMEADLVTEERGHGPLTERLVSALIPMQNATEWKGVKAAEEAMEGRPGTNGAAAQAARDKLNVADLEDRVRNVMRFHGLLDEIPDYSEAVDDPIATALRHAQRELRTVVATNKARRARLTAIARDRLAYQEYLDGRDALDKNIANLYAKLQKKDGPKANKKKKKLVEQPGSTNGTGAAGLPVPSPAALGLIQDEEQQLSVPDQLKSLVQTRRQWVDMLGSIFSQKEEEAPGRIWGLSKRSVYEGVDEEVRQELERIAPPSKRSRTSPNHDSATSGRLDTHVQFPGASNKGKARARVDDMAMELG</sequence>
<feature type="region of interest" description="Disordered" evidence="6">
    <location>
        <begin position="582"/>
        <end position="632"/>
    </location>
</feature>
<evidence type="ECO:0000256" key="4">
    <source>
        <dbReference type="ARBA" id="ARBA00023163"/>
    </source>
</evidence>
<reference evidence="7 8" key="1">
    <citation type="submission" date="2018-02" db="EMBL/GenBank/DDBJ databases">
        <title>Genome sequence of the basidiomycete white-rot fungus Phlebia centrifuga.</title>
        <authorList>
            <person name="Granchi Z."/>
            <person name="Peng M."/>
            <person name="de Vries R.P."/>
            <person name="Hilden K."/>
            <person name="Makela M.R."/>
            <person name="Grigoriev I."/>
            <person name="Riley R."/>
        </authorList>
    </citation>
    <scope>NUCLEOTIDE SEQUENCE [LARGE SCALE GENOMIC DNA]</scope>
    <source>
        <strain evidence="7 8">FBCC195</strain>
    </source>
</reference>
<evidence type="ECO:0000256" key="1">
    <source>
        <dbReference type="ARBA" id="ARBA00004123"/>
    </source>
</evidence>
<dbReference type="GO" id="GO:0005634">
    <property type="term" value="C:nucleus"/>
    <property type="evidence" value="ECO:0007669"/>
    <property type="project" value="UniProtKB-SubCell"/>
</dbReference>
<feature type="compositionally biased region" description="Basic and acidic residues" evidence="6">
    <location>
        <begin position="128"/>
        <end position="137"/>
    </location>
</feature>
<evidence type="ECO:0000256" key="5">
    <source>
        <dbReference type="ARBA" id="ARBA00023242"/>
    </source>
</evidence>
<dbReference type="Proteomes" id="UP000186601">
    <property type="component" value="Unassembled WGS sequence"/>
</dbReference>
<feature type="compositionally biased region" description="Polar residues" evidence="6">
    <location>
        <begin position="117"/>
        <end position="127"/>
    </location>
</feature>
<feature type="compositionally biased region" description="Low complexity" evidence="6">
    <location>
        <begin position="197"/>
        <end position="208"/>
    </location>
</feature>
<keyword evidence="5" id="KW-0539">Nucleus</keyword>
<feature type="compositionally biased region" description="Basic and acidic residues" evidence="6">
    <location>
        <begin position="65"/>
        <end position="86"/>
    </location>
</feature>
<feature type="compositionally biased region" description="Polar residues" evidence="6">
    <location>
        <begin position="593"/>
        <end position="604"/>
    </location>
</feature>
<dbReference type="AlphaFoldDB" id="A0A2R6NM17"/>
<dbReference type="PANTHER" id="PTHR13556:SF2">
    <property type="entry name" value="TRANSCRIPTIONAL ADAPTER 3"/>
    <property type="match status" value="1"/>
</dbReference>